<comment type="caution">
    <text evidence="1">The sequence shown here is derived from an EMBL/GenBank/DDBJ whole genome shotgun (WGS) entry which is preliminary data.</text>
</comment>
<evidence type="ECO:0000313" key="1">
    <source>
        <dbReference type="EMBL" id="ORV49083.1"/>
    </source>
</evidence>
<name>A0A1X1TWY5_MYCFL</name>
<evidence type="ECO:0000313" key="2">
    <source>
        <dbReference type="Proteomes" id="UP000193010"/>
    </source>
</evidence>
<organism evidence="1 2">
    <name type="scientific">Mycobacterium florentinum</name>
    <dbReference type="NCBI Taxonomy" id="292462"/>
    <lineage>
        <taxon>Bacteria</taxon>
        <taxon>Bacillati</taxon>
        <taxon>Actinomycetota</taxon>
        <taxon>Actinomycetes</taxon>
        <taxon>Mycobacteriales</taxon>
        <taxon>Mycobacteriaceae</taxon>
        <taxon>Mycobacterium</taxon>
        <taxon>Mycobacterium simiae complex</taxon>
    </lineage>
</organism>
<dbReference type="AlphaFoldDB" id="A0A1X1TWY5"/>
<protein>
    <submittedName>
        <fullName evidence="1">Uncharacterized protein</fullName>
    </submittedName>
</protein>
<accession>A0A1X1TWY5</accession>
<reference evidence="1 2" key="1">
    <citation type="submission" date="2016-01" db="EMBL/GenBank/DDBJ databases">
        <title>The new phylogeny of the genus Mycobacterium.</title>
        <authorList>
            <person name="Tarcisio F."/>
            <person name="Conor M."/>
            <person name="Antonella G."/>
            <person name="Elisabetta G."/>
            <person name="Giulia F.S."/>
            <person name="Sara T."/>
            <person name="Anna F."/>
            <person name="Clotilde B."/>
            <person name="Roberto B."/>
            <person name="Veronica D.S."/>
            <person name="Fabio R."/>
            <person name="Monica P."/>
            <person name="Olivier J."/>
            <person name="Enrico T."/>
            <person name="Nicola S."/>
        </authorList>
    </citation>
    <scope>NUCLEOTIDE SEQUENCE [LARGE SCALE GENOMIC DNA]</scope>
    <source>
        <strain evidence="1 2">DSM 44852</strain>
    </source>
</reference>
<dbReference type="Proteomes" id="UP000193010">
    <property type="component" value="Unassembled WGS sequence"/>
</dbReference>
<gene>
    <name evidence="1" type="ORF">AWC05_02610</name>
</gene>
<proteinExistence type="predicted"/>
<keyword evidence="2" id="KW-1185">Reference proteome</keyword>
<sequence>MTTTSVPTVPGSGITLGPLKNGKLTVSGSAQKGVVGMWVSIGPKPPGGYDTGCGTVTDGRWQVEVATDPSWQKYPLTTVPAYGSCAGAGGATGLKFTFQEPATTTPPPPPGQVLDCTRQFGPSCLTGPGFGPATTYQPNQ</sequence>
<dbReference type="EMBL" id="LQOV01000032">
    <property type="protein sequence ID" value="ORV49083.1"/>
    <property type="molecule type" value="Genomic_DNA"/>
</dbReference>